<organism evidence="2 3">
    <name type="scientific">Stentor coeruleus</name>
    <dbReference type="NCBI Taxonomy" id="5963"/>
    <lineage>
        <taxon>Eukaryota</taxon>
        <taxon>Sar</taxon>
        <taxon>Alveolata</taxon>
        <taxon>Ciliophora</taxon>
        <taxon>Postciliodesmatophora</taxon>
        <taxon>Heterotrichea</taxon>
        <taxon>Heterotrichida</taxon>
        <taxon>Stentoridae</taxon>
        <taxon>Stentor</taxon>
    </lineage>
</organism>
<protein>
    <recommendedName>
        <fullName evidence="4">RGS domain-containing protein</fullName>
    </recommendedName>
</protein>
<evidence type="ECO:0000256" key="1">
    <source>
        <dbReference type="SAM" id="Phobius"/>
    </source>
</evidence>
<dbReference type="EMBL" id="MPUH01000798">
    <property type="protein sequence ID" value="OMJ73755.1"/>
    <property type="molecule type" value="Genomic_DNA"/>
</dbReference>
<evidence type="ECO:0000313" key="3">
    <source>
        <dbReference type="Proteomes" id="UP000187209"/>
    </source>
</evidence>
<feature type="transmembrane region" description="Helical" evidence="1">
    <location>
        <begin position="6"/>
        <end position="30"/>
    </location>
</feature>
<name>A0A1R2BAP8_9CILI</name>
<keyword evidence="1" id="KW-1133">Transmembrane helix</keyword>
<feature type="transmembrane region" description="Helical" evidence="1">
    <location>
        <begin position="127"/>
        <end position="148"/>
    </location>
</feature>
<sequence length="357" mass="42471">MGSVYYILSIVIVISFITLVTFSCIFYIFYLDKNSGHIGLYERSQFLFILGAISNYLSSIFNIVNGIIIENIGCKEFNKYSYLLVPTFTLSRLYAVSMILRIYRQGLLNLLRSGEVSKEYLFKRLSLCRTACLISCYLFLTLTLFTIANVLIDYSTCDSIFWPFFASYSIETFLFFYMSWEAYKVNIHPTIVIEYLFYALSWGTSSFTPTIDERWVLQIPLRNCVLLVLAAYSMHEHYKLIRPPLPLEISLRHVFSIEELYYDFKYFLMKLNNEDYIEWCEVYCELTRADFVKYFKPFKDRYSQSIGLDSVIQRDIDESNYDELKIRLEDRLQNPVHIYFNSEQFLMFKKLYYVNFN</sequence>
<proteinExistence type="predicted"/>
<evidence type="ECO:0008006" key="4">
    <source>
        <dbReference type="Google" id="ProtNLM"/>
    </source>
</evidence>
<keyword evidence="3" id="KW-1185">Reference proteome</keyword>
<keyword evidence="1" id="KW-0472">Membrane</keyword>
<comment type="caution">
    <text evidence="2">The sequence shown here is derived from an EMBL/GenBank/DDBJ whole genome shotgun (WGS) entry which is preliminary data.</text>
</comment>
<feature type="transmembrane region" description="Helical" evidence="1">
    <location>
        <begin position="160"/>
        <end position="178"/>
    </location>
</feature>
<accession>A0A1R2BAP8</accession>
<keyword evidence="1" id="KW-0812">Transmembrane</keyword>
<dbReference type="OrthoDB" id="326906at2759"/>
<gene>
    <name evidence="2" type="ORF">SteCoe_27500</name>
</gene>
<dbReference type="Proteomes" id="UP000187209">
    <property type="component" value="Unassembled WGS sequence"/>
</dbReference>
<feature type="transmembrane region" description="Helical" evidence="1">
    <location>
        <begin position="80"/>
        <end position="103"/>
    </location>
</feature>
<feature type="transmembrane region" description="Helical" evidence="1">
    <location>
        <begin position="46"/>
        <end position="68"/>
    </location>
</feature>
<dbReference type="AlphaFoldDB" id="A0A1R2BAP8"/>
<evidence type="ECO:0000313" key="2">
    <source>
        <dbReference type="EMBL" id="OMJ73755.1"/>
    </source>
</evidence>
<reference evidence="2 3" key="1">
    <citation type="submission" date="2016-11" db="EMBL/GenBank/DDBJ databases">
        <title>The macronuclear genome of Stentor coeruleus: a giant cell with tiny introns.</title>
        <authorList>
            <person name="Slabodnick M."/>
            <person name="Ruby J.G."/>
            <person name="Reiff S.B."/>
            <person name="Swart E.C."/>
            <person name="Gosai S."/>
            <person name="Prabakaran S."/>
            <person name="Witkowska E."/>
            <person name="Larue G.E."/>
            <person name="Fisher S."/>
            <person name="Freeman R.M."/>
            <person name="Gunawardena J."/>
            <person name="Chu W."/>
            <person name="Stover N.A."/>
            <person name="Gregory B.D."/>
            <person name="Nowacki M."/>
            <person name="Derisi J."/>
            <person name="Roy S.W."/>
            <person name="Marshall W.F."/>
            <person name="Sood P."/>
        </authorList>
    </citation>
    <scope>NUCLEOTIDE SEQUENCE [LARGE SCALE GENOMIC DNA]</scope>
    <source>
        <strain evidence="2">WM001</strain>
    </source>
</reference>